<dbReference type="AlphaFoldDB" id="A0A1G6HQN1"/>
<dbReference type="PANTHER" id="PTHR11265">
    <property type="entry name" value="S-ADENOSYL-METHYLTRANSFERASE MRAW"/>
    <property type="match status" value="1"/>
</dbReference>
<evidence type="ECO:0000256" key="3">
    <source>
        <dbReference type="ARBA" id="ARBA00022552"/>
    </source>
</evidence>
<dbReference type="EMBL" id="FMZA01000001">
    <property type="protein sequence ID" value="SDB96589.1"/>
    <property type="molecule type" value="Genomic_DNA"/>
</dbReference>
<dbReference type="GO" id="GO:0005737">
    <property type="term" value="C:cytoplasm"/>
    <property type="evidence" value="ECO:0007669"/>
    <property type="project" value="UniProtKB-SubCell"/>
</dbReference>
<dbReference type="NCBIfam" id="TIGR00006">
    <property type="entry name" value="16S rRNA (cytosine(1402)-N(4))-methyltransferase RsmH"/>
    <property type="match status" value="1"/>
</dbReference>
<evidence type="ECO:0000256" key="5">
    <source>
        <dbReference type="ARBA" id="ARBA00022679"/>
    </source>
</evidence>
<evidence type="ECO:0000256" key="6">
    <source>
        <dbReference type="ARBA" id="ARBA00022691"/>
    </source>
</evidence>
<dbReference type="InterPro" id="IPR029063">
    <property type="entry name" value="SAM-dependent_MTases_sf"/>
</dbReference>
<dbReference type="EC" id="2.1.1.199" evidence="7"/>
<keyword evidence="4 7" id="KW-0489">Methyltransferase</keyword>
<evidence type="ECO:0000256" key="4">
    <source>
        <dbReference type="ARBA" id="ARBA00022603"/>
    </source>
</evidence>
<dbReference type="HAMAP" id="MF_01007">
    <property type="entry name" value="16SrRNA_methyltr_H"/>
    <property type="match status" value="1"/>
</dbReference>
<dbReference type="InterPro" id="IPR023397">
    <property type="entry name" value="SAM-dep_MeTrfase_MraW_recog"/>
</dbReference>
<dbReference type="STRING" id="1236220.SAMN04488112_101172"/>
<comment type="subcellular location">
    <subcellularLocation>
        <location evidence="7">Cytoplasm</location>
    </subcellularLocation>
</comment>
<proteinExistence type="inferred from homology"/>
<feature type="region of interest" description="Disordered" evidence="8">
    <location>
        <begin position="285"/>
        <end position="310"/>
    </location>
</feature>
<sequence length="310" mass="34720">MFRHETVMKKEAVEALRPRPEGVYVDCTLGGAGHSSMIAEQLSSSGLLVGLDQDDQALSAASHRLKGFACEVRLVKSNFRRLSQVLDELEIAQVDGVLFDLGVSSPQLDEKERGFSYQHDAPLDMRMDPDSDLTAYDVVNQWSREEIGRILSRYGEERFARRIAQKIVDYRSHKSIETTVELANIIKEAIPAPARRSGPHPARRTFQAVRIAVNDELNAFEEGLEQAIDRLRAGGRVSVITFHSLEDRIVKHMMQDRARGCICPPDFPVCTCGREPELRIITKKPMQASAAEKGENPRARSAKLRVAEKV</sequence>
<dbReference type="Gene3D" id="3.40.50.150">
    <property type="entry name" value="Vaccinia Virus protein VP39"/>
    <property type="match status" value="1"/>
</dbReference>
<keyword evidence="10" id="KW-1185">Reference proteome</keyword>
<feature type="binding site" evidence="7">
    <location>
        <begin position="32"/>
        <end position="34"/>
    </location>
    <ligand>
        <name>S-adenosyl-L-methionine</name>
        <dbReference type="ChEBI" id="CHEBI:59789"/>
    </ligand>
</feature>
<reference evidence="9 10" key="1">
    <citation type="submission" date="2016-10" db="EMBL/GenBank/DDBJ databases">
        <authorList>
            <person name="de Groot N.N."/>
        </authorList>
    </citation>
    <scope>NUCLEOTIDE SEQUENCE [LARGE SCALE GENOMIC DNA]</scope>
    <source>
        <strain evidence="9 10">DSM 45514</strain>
    </source>
</reference>
<keyword evidence="3 7" id="KW-0698">rRNA processing</keyword>
<dbReference type="OrthoDB" id="9806637at2"/>
<dbReference type="InterPro" id="IPR002903">
    <property type="entry name" value="RsmH"/>
</dbReference>
<dbReference type="GO" id="GO:0071424">
    <property type="term" value="F:rRNA (cytosine-N4-)-methyltransferase activity"/>
    <property type="evidence" value="ECO:0007669"/>
    <property type="project" value="UniProtKB-UniRule"/>
</dbReference>
<dbReference type="SUPFAM" id="SSF81799">
    <property type="entry name" value="Putative methyltransferase TM0872, insert domain"/>
    <property type="match status" value="1"/>
</dbReference>
<evidence type="ECO:0000313" key="9">
    <source>
        <dbReference type="EMBL" id="SDB96589.1"/>
    </source>
</evidence>
<dbReference type="Gene3D" id="1.10.150.170">
    <property type="entry name" value="Putative methyltransferase TM0872, insert domain"/>
    <property type="match status" value="1"/>
</dbReference>
<dbReference type="Pfam" id="PF01795">
    <property type="entry name" value="Methyltransf_5"/>
    <property type="match status" value="1"/>
</dbReference>
<gene>
    <name evidence="7" type="primary">rsmH</name>
    <name evidence="9" type="ORF">SAMN04488112_101172</name>
</gene>
<feature type="binding site" evidence="7">
    <location>
        <position position="107"/>
    </location>
    <ligand>
        <name>S-adenosyl-L-methionine</name>
        <dbReference type="ChEBI" id="CHEBI:59789"/>
    </ligand>
</feature>
<feature type="binding site" evidence="7">
    <location>
        <position position="100"/>
    </location>
    <ligand>
        <name>S-adenosyl-L-methionine</name>
        <dbReference type="ChEBI" id="CHEBI:59789"/>
    </ligand>
</feature>
<comment type="catalytic activity">
    <reaction evidence="7">
        <text>cytidine(1402) in 16S rRNA + S-adenosyl-L-methionine = N(4)-methylcytidine(1402) in 16S rRNA + S-adenosyl-L-homocysteine + H(+)</text>
        <dbReference type="Rhea" id="RHEA:42928"/>
        <dbReference type="Rhea" id="RHEA-COMP:10286"/>
        <dbReference type="Rhea" id="RHEA-COMP:10287"/>
        <dbReference type="ChEBI" id="CHEBI:15378"/>
        <dbReference type="ChEBI" id="CHEBI:57856"/>
        <dbReference type="ChEBI" id="CHEBI:59789"/>
        <dbReference type="ChEBI" id="CHEBI:74506"/>
        <dbReference type="ChEBI" id="CHEBI:82748"/>
        <dbReference type="EC" id="2.1.1.199"/>
    </reaction>
</comment>
<feature type="binding site" evidence="7">
    <location>
        <position position="52"/>
    </location>
    <ligand>
        <name>S-adenosyl-L-methionine</name>
        <dbReference type="ChEBI" id="CHEBI:59789"/>
    </ligand>
</feature>
<feature type="binding site" evidence="7">
    <location>
        <position position="79"/>
    </location>
    <ligand>
        <name>S-adenosyl-L-methionine</name>
        <dbReference type="ChEBI" id="CHEBI:59789"/>
    </ligand>
</feature>
<evidence type="ECO:0000256" key="2">
    <source>
        <dbReference type="ARBA" id="ARBA00022490"/>
    </source>
</evidence>
<organism evidence="9 10">
    <name type="scientific">Melghirimyces thermohalophilus</name>
    <dbReference type="NCBI Taxonomy" id="1236220"/>
    <lineage>
        <taxon>Bacteria</taxon>
        <taxon>Bacillati</taxon>
        <taxon>Bacillota</taxon>
        <taxon>Bacilli</taxon>
        <taxon>Bacillales</taxon>
        <taxon>Thermoactinomycetaceae</taxon>
        <taxon>Melghirimyces</taxon>
    </lineage>
</organism>
<dbReference type="SUPFAM" id="SSF53335">
    <property type="entry name" value="S-adenosyl-L-methionine-dependent methyltransferases"/>
    <property type="match status" value="1"/>
</dbReference>
<dbReference type="PANTHER" id="PTHR11265:SF0">
    <property type="entry name" value="12S RRNA N4-METHYLCYTIDINE METHYLTRANSFERASE"/>
    <property type="match status" value="1"/>
</dbReference>
<comment type="similarity">
    <text evidence="1 7">Belongs to the methyltransferase superfamily. RsmH family.</text>
</comment>
<dbReference type="GO" id="GO:0070475">
    <property type="term" value="P:rRNA base methylation"/>
    <property type="evidence" value="ECO:0007669"/>
    <property type="project" value="UniProtKB-UniRule"/>
</dbReference>
<protein>
    <recommendedName>
        <fullName evidence="7">Ribosomal RNA small subunit methyltransferase H</fullName>
        <ecNumber evidence="7">2.1.1.199</ecNumber>
    </recommendedName>
    <alternativeName>
        <fullName evidence="7">16S rRNA m(4)C1402 methyltransferase</fullName>
    </alternativeName>
    <alternativeName>
        <fullName evidence="7">rRNA (cytosine-N(4)-)-methyltransferase RsmH</fullName>
    </alternativeName>
</protein>
<evidence type="ECO:0000256" key="8">
    <source>
        <dbReference type="SAM" id="MobiDB-lite"/>
    </source>
</evidence>
<name>A0A1G6HQN1_9BACL</name>
<keyword evidence="2 7" id="KW-0963">Cytoplasm</keyword>
<keyword evidence="5 7" id="KW-0808">Transferase</keyword>
<keyword evidence="6 7" id="KW-0949">S-adenosyl-L-methionine</keyword>
<evidence type="ECO:0000256" key="1">
    <source>
        <dbReference type="ARBA" id="ARBA00010396"/>
    </source>
</evidence>
<evidence type="ECO:0000313" key="10">
    <source>
        <dbReference type="Proteomes" id="UP000199387"/>
    </source>
</evidence>
<accession>A0A1G6HQN1</accession>
<dbReference type="FunFam" id="1.10.150.170:FF:000001">
    <property type="entry name" value="Ribosomal RNA small subunit methyltransferase H"/>
    <property type="match status" value="1"/>
</dbReference>
<dbReference type="PIRSF" id="PIRSF004486">
    <property type="entry name" value="MraW"/>
    <property type="match status" value="1"/>
</dbReference>
<comment type="function">
    <text evidence="7">Specifically methylates the N4 position of cytidine in position 1402 (C1402) of 16S rRNA.</text>
</comment>
<dbReference type="Proteomes" id="UP000199387">
    <property type="component" value="Unassembled WGS sequence"/>
</dbReference>
<evidence type="ECO:0000256" key="7">
    <source>
        <dbReference type="HAMAP-Rule" id="MF_01007"/>
    </source>
</evidence>